<evidence type="ECO:0000256" key="2">
    <source>
        <dbReference type="SAM" id="SignalP"/>
    </source>
</evidence>
<keyword evidence="1" id="KW-1133">Transmembrane helix</keyword>
<dbReference type="AlphaFoldDB" id="A0A2S3R4V7"/>
<protein>
    <submittedName>
        <fullName evidence="3">Phage coat protein</fullName>
    </submittedName>
</protein>
<dbReference type="Proteomes" id="UP000237466">
    <property type="component" value="Unassembled WGS sequence"/>
</dbReference>
<comment type="caution">
    <text evidence="3">The sequence shown here is derived from an EMBL/GenBank/DDBJ whole genome shotgun (WGS) entry which is preliminary data.</text>
</comment>
<evidence type="ECO:0000313" key="3">
    <source>
        <dbReference type="EMBL" id="POB48709.1"/>
    </source>
</evidence>
<keyword evidence="2" id="KW-0732">Signal</keyword>
<keyword evidence="1" id="KW-0472">Membrane</keyword>
<evidence type="ECO:0000313" key="4">
    <source>
        <dbReference type="Proteomes" id="UP000237466"/>
    </source>
</evidence>
<keyword evidence="3" id="KW-0167">Capsid protein</keyword>
<dbReference type="RefSeq" id="WP_103200113.1">
    <property type="nucleotide sequence ID" value="NZ_PDGH01000066.1"/>
</dbReference>
<feature type="transmembrane region" description="Helical" evidence="1">
    <location>
        <begin position="33"/>
        <end position="59"/>
    </location>
</feature>
<sequence length="73" mass="7067">MFKGIKKAATVVVATAVTAPAFAEGGTGGAGDIFAAVDLSSVTGFVTTAGVTIVGIALAMKGITLAKRALNKA</sequence>
<keyword evidence="3" id="KW-0946">Virion</keyword>
<name>A0A2S3R4V7_VIBVL</name>
<gene>
    <name evidence="3" type="ORF">CRN52_07940</name>
</gene>
<evidence type="ECO:0000256" key="1">
    <source>
        <dbReference type="SAM" id="Phobius"/>
    </source>
</evidence>
<organism evidence="3 4">
    <name type="scientific">Vibrio vulnificus</name>
    <dbReference type="NCBI Taxonomy" id="672"/>
    <lineage>
        <taxon>Bacteria</taxon>
        <taxon>Pseudomonadati</taxon>
        <taxon>Pseudomonadota</taxon>
        <taxon>Gammaproteobacteria</taxon>
        <taxon>Vibrionales</taxon>
        <taxon>Vibrionaceae</taxon>
        <taxon>Vibrio</taxon>
    </lineage>
</organism>
<proteinExistence type="predicted"/>
<feature type="chain" id="PRO_5015663977" evidence="2">
    <location>
        <begin position="24"/>
        <end position="73"/>
    </location>
</feature>
<accession>A0A2S3R4V7</accession>
<feature type="signal peptide" evidence="2">
    <location>
        <begin position="1"/>
        <end position="23"/>
    </location>
</feature>
<keyword evidence="1" id="KW-0812">Transmembrane</keyword>
<reference evidence="3 4" key="1">
    <citation type="journal article" date="2018" name="Front. Microbiol.">
        <title>Phylogeny of Vibrio vulnificus from the Analysis of the Core-Genome: Implications for Intra-Species Taxonomy.</title>
        <authorList>
            <person name="Roig F.J."/>
            <person name="Gonzalez-Candelas F."/>
            <person name="Sanjuan E."/>
            <person name="Fouz B."/>
            <person name="Feil E.J."/>
            <person name="Llorens C."/>
            <person name="Baker-Austin C."/>
            <person name="Oliver J.D."/>
            <person name="Danin-Poleg Y."/>
            <person name="Gibas C.J."/>
            <person name="Kashi Y."/>
            <person name="Gulig P.A."/>
            <person name="Morrison S.S."/>
            <person name="Amaro C."/>
        </authorList>
    </citation>
    <scope>NUCLEOTIDE SEQUENCE [LARGE SCALE GENOMIC DNA]</scope>
    <source>
        <strain evidence="3 4">CECT4608</strain>
    </source>
</reference>
<dbReference type="EMBL" id="PDGH01000066">
    <property type="protein sequence ID" value="POB48709.1"/>
    <property type="molecule type" value="Genomic_DNA"/>
</dbReference>